<comment type="caution">
    <text evidence="2">The sequence shown here is derived from an EMBL/GenBank/DDBJ whole genome shotgun (WGS) entry which is preliminary data.</text>
</comment>
<gene>
    <name evidence="2" type="ORF">GCM10011389_23110</name>
</gene>
<name>A0ABQ1Q5S2_9BACI</name>
<reference evidence="3" key="1">
    <citation type="journal article" date="2019" name="Int. J. Syst. Evol. Microbiol.">
        <title>The Global Catalogue of Microorganisms (GCM) 10K type strain sequencing project: providing services to taxonomists for standard genome sequencing and annotation.</title>
        <authorList>
            <consortium name="The Broad Institute Genomics Platform"/>
            <consortium name="The Broad Institute Genome Sequencing Center for Infectious Disease"/>
            <person name="Wu L."/>
            <person name="Ma J."/>
        </authorList>
    </citation>
    <scope>NUCLEOTIDE SEQUENCE [LARGE SCALE GENOMIC DNA]</scope>
    <source>
        <strain evidence="3">CGMCC 1.15353</strain>
    </source>
</reference>
<evidence type="ECO:0000259" key="1">
    <source>
        <dbReference type="SMART" id="SM00871"/>
    </source>
</evidence>
<dbReference type="InterPro" id="IPR010499">
    <property type="entry name" value="AraC_E-bd"/>
</dbReference>
<dbReference type="InterPro" id="IPR029442">
    <property type="entry name" value="GyrI-like"/>
</dbReference>
<evidence type="ECO:0000313" key="2">
    <source>
        <dbReference type="EMBL" id="GGD14835.1"/>
    </source>
</evidence>
<accession>A0ABQ1Q5S2</accession>
<keyword evidence="3" id="KW-1185">Reference proteome</keyword>
<dbReference type="SMART" id="SM00871">
    <property type="entry name" value="AraC_E_bind"/>
    <property type="match status" value="1"/>
</dbReference>
<dbReference type="Pfam" id="PF06445">
    <property type="entry name" value="GyrI-like"/>
    <property type="match status" value="1"/>
</dbReference>
<protein>
    <recommendedName>
        <fullName evidence="1">AraC effector-binding domain-containing protein</fullName>
    </recommendedName>
</protein>
<dbReference type="PANTHER" id="PTHR36444">
    <property type="entry name" value="TRANSCRIPTIONAL REGULATOR PROTEIN YOBU-RELATED"/>
    <property type="match status" value="1"/>
</dbReference>
<dbReference type="SUPFAM" id="SSF55136">
    <property type="entry name" value="Probable bacterial effector-binding domain"/>
    <property type="match status" value="1"/>
</dbReference>
<dbReference type="InterPro" id="IPR053182">
    <property type="entry name" value="YobU-like_regulator"/>
</dbReference>
<organism evidence="2 3">
    <name type="scientific">Pontibacillus salipaludis</name>
    <dbReference type="NCBI Taxonomy" id="1697394"/>
    <lineage>
        <taxon>Bacteria</taxon>
        <taxon>Bacillati</taxon>
        <taxon>Bacillota</taxon>
        <taxon>Bacilli</taxon>
        <taxon>Bacillales</taxon>
        <taxon>Bacillaceae</taxon>
        <taxon>Pontibacillus</taxon>
    </lineage>
</organism>
<dbReference type="InterPro" id="IPR011256">
    <property type="entry name" value="Reg_factor_effector_dom_sf"/>
</dbReference>
<dbReference type="RefSeq" id="WP_229721214.1">
    <property type="nucleotide sequence ID" value="NZ_BMIN01000009.1"/>
</dbReference>
<dbReference type="Gene3D" id="3.20.80.10">
    <property type="entry name" value="Regulatory factor, effector binding domain"/>
    <property type="match status" value="1"/>
</dbReference>
<dbReference type="PANTHER" id="PTHR36444:SF3">
    <property type="entry name" value="TRANSCRIPTIONAL ACTIVATOR, PUTATIVE-RELATED"/>
    <property type="match status" value="1"/>
</dbReference>
<feature type="domain" description="AraC effector-binding" evidence="1">
    <location>
        <begin position="3"/>
        <end position="160"/>
    </location>
</feature>
<evidence type="ECO:0000313" key="3">
    <source>
        <dbReference type="Proteomes" id="UP000642571"/>
    </source>
</evidence>
<sequence>MHIEPKILDIKKKHLVGKSMIMSFQEDRTAELWRSFMPERHQIHNRIDPCFYSLQVYPFLFSFSDVDPDTNFTKYTLVEVSELKHIPSSMEVFTLPEGKYAVFIHKGPASTFMRTLTYIYETWLPESPYVIDDRPHFERLQEGYHPEDAEAEEEVWVPIRLQ</sequence>
<dbReference type="Proteomes" id="UP000642571">
    <property type="component" value="Unassembled WGS sequence"/>
</dbReference>
<dbReference type="EMBL" id="BMIN01000009">
    <property type="protein sequence ID" value="GGD14835.1"/>
    <property type="molecule type" value="Genomic_DNA"/>
</dbReference>
<proteinExistence type="predicted"/>